<organism evidence="2 3">
    <name type="scientific">Helicostylum pulchrum</name>
    <dbReference type="NCBI Taxonomy" id="562976"/>
    <lineage>
        <taxon>Eukaryota</taxon>
        <taxon>Fungi</taxon>
        <taxon>Fungi incertae sedis</taxon>
        <taxon>Mucoromycota</taxon>
        <taxon>Mucoromycotina</taxon>
        <taxon>Mucoromycetes</taxon>
        <taxon>Mucorales</taxon>
        <taxon>Mucorineae</taxon>
        <taxon>Mucoraceae</taxon>
        <taxon>Helicostylum</taxon>
    </lineage>
</organism>
<evidence type="ECO:0000256" key="1">
    <source>
        <dbReference type="SAM" id="MobiDB-lite"/>
    </source>
</evidence>
<dbReference type="Proteomes" id="UP001476247">
    <property type="component" value="Unassembled WGS sequence"/>
</dbReference>
<reference evidence="2 3" key="1">
    <citation type="submission" date="2024-04" db="EMBL/GenBank/DDBJ databases">
        <title>genome sequences of Mucor flavus KT1a and Helicostylum pulchrum KT1b strains isolation_sourced from the surface of a dry-aged beef.</title>
        <authorList>
            <person name="Toyotome T."/>
            <person name="Hosono M."/>
            <person name="Torimaru M."/>
            <person name="Fukuda K."/>
            <person name="Mikami N."/>
        </authorList>
    </citation>
    <scope>NUCLEOTIDE SEQUENCE [LARGE SCALE GENOMIC DNA]</scope>
    <source>
        <strain evidence="2 3">KT1b</strain>
    </source>
</reference>
<proteinExistence type="predicted"/>
<evidence type="ECO:0000313" key="2">
    <source>
        <dbReference type="EMBL" id="GAA5804983.1"/>
    </source>
</evidence>
<evidence type="ECO:0000313" key="3">
    <source>
        <dbReference type="Proteomes" id="UP001476247"/>
    </source>
</evidence>
<protein>
    <submittedName>
        <fullName evidence="2">Uncharacterized protein</fullName>
    </submittedName>
</protein>
<gene>
    <name evidence="2" type="ORF">HPULCUR_010493</name>
</gene>
<comment type="caution">
    <text evidence="2">The sequence shown here is derived from an EMBL/GenBank/DDBJ whole genome shotgun (WGS) entry which is preliminary data.</text>
</comment>
<keyword evidence="3" id="KW-1185">Reference proteome</keyword>
<feature type="compositionally biased region" description="Acidic residues" evidence="1">
    <location>
        <begin position="41"/>
        <end position="53"/>
    </location>
</feature>
<feature type="region of interest" description="Disordered" evidence="1">
    <location>
        <begin position="29"/>
        <end position="57"/>
    </location>
</feature>
<dbReference type="EMBL" id="BAABUJ010000040">
    <property type="protein sequence ID" value="GAA5804983.1"/>
    <property type="molecule type" value="Genomic_DNA"/>
</dbReference>
<accession>A0ABP9YEF5</accession>
<sequence>MRVQNQQVVLRLNEITNNQIQHLAQMANNNETSDRVTAISESDETEEELEEDSITERLAETSATQFESIMKATKIDLNTMSIQANTLVKELNDTPLSVQALRKALYRHGFHDKFDLITDHDIGFIEVTVRHL</sequence>
<name>A0ABP9YEF5_9FUNG</name>